<keyword evidence="3" id="KW-1185">Reference proteome</keyword>
<keyword evidence="1" id="KW-1133">Transmembrane helix</keyword>
<evidence type="ECO:0000313" key="3">
    <source>
        <dbReference type="Proteomes" id="UP000179807"/>
    </source>
</evidence>
<evidence type="ECO:0000256" key="1">
    <source>
        <dbReference type="SAM" id="Phobius"/>
    </source>
</evidence>
<feature type="transmembrane region" description="Helical" evidence="1">
    <location>
        <begin position="12"/>
        <end position="31"/>
    </location>
</feature>
<protein>
    <submittedName>
        <fullName evidence="2">Uncharacterized protein</fullName>
    </submittedName>
</protein>
<evidence type="ECO:0000313" key="2">
    <source>
        <dbReference type="EMBL" id="OHT01510.1"/>
    </source>
</evidence>
<gene>
    <name evidence="2" type="ORF">TRFO_31660</name>
</gene>
<organism evidence="2 3">
    <name type="scientific">Tritrichomonas foetus</name>
    <dbReference type="NCBI Taxonomy" id="1144522"/>
    <lineage>
        <taxon>Eukaryota</taxon>
        <taxon>Metamonada</taxon>
        <taxon>Parabasalia</taxon>
        <taxon>Tritrichomonadida</taxon>
        <taxon>Tritrichomonadidae</taxon>
        <taxon>Tritrichomonas</taxon>
    </lineage>
</organism>
<keyword evidence="1" id="KW-0812">Transmembrane</keyword>
<name>A0A1J4JVF9_9EUKA</name>
<reference evidence="2" key="1">
    <citation type="submission" date="2016-10" db="EMBL/GenBank/DDBJ databases">
        <authorList>
            <person name="Benchimol M."/>
            <person name="Almeida L.G."/>
            <person name="Vasconcelos A.T."/>
            <person name="Perreira-Neves A."/>
            <person name="Rosa I.A."/>
            <person name="Tasca T."/>
            <person name="Bogo M.R."/>
            <person name="de Souza W."/>
        </authorList>
    </citation>
    <scope>NUCLEOTIDE SEQUENCE [LARGE SCALE GENOMIC DNA]</scope>
    <source>
        <strain evidence="2">K</strain>
    </source>
</reference>
<proteinExistence type="predicted"/>
<feature type="transmembrane region" description="Helical" evidence="1">
    <location>
        <begin position="78"/>
        <end position="102"/>
    </location>
</feature>
<feature type="transmembrane region" description="Helical" evidence="1">
    <location>
        <begin position="108"/>
        <end position="127"/>
    </location>
</feature>
<comment type="caution">
    <text evidence="2">The sequence shown here is derived from an EMBL/GenBank/DDBJ whole genome shotgun (WGS) entry which is preliminary data.</text>
</comment>
<dbReference type="GeneID" id="94842759"/>
<dbReference type="Proteomes" id="UP000179807">
    <property type="component" value="Unassembled WGS sequence"/>
</dbReference>
<dbReference type="EMBL" id="MLAK01000908">
    <property type="protein sequence ID" value="OHT01510.1"/>
    <property type="molecule type" value="Genomic_DNA"/>
</dbReference>
<sequence>MFDGDLSLDNSKITSIVLITCGFMSVVVSLAQDDIFEIPALDIIQTLICWPSIFESVIISFTLWSLRHIERILGIRSISEFFFINFLISIPTFYFAIFISGFKRHYSIMFFIPYSLFIFMIWRLPAITFHSKPKINDKVLISIIFIFEILWQLPYSILSLIAANIGYMLWSYDKFKFRERRHNINSLI</sequence>
<keyword evidence="1" id="KW-0472">Membrane</keyword>
<dbReference type="RefSeq" id="XP_068354646.1">
    <property type="nucleotide sequence ID" value="XM_068508055.1"/>
</dbReference>
<feature type="transmembrane region" description="Helical" evidence="1">
    <location>
        <begin position="139"/>
        <end position="170"/>
    </location>
</feature>
<feature type="transmembrane region" description="Helical" evidence="1">
    <location>
        <begin position="43"/>
        <end position="66"/>
    </location>
</feature>
<accession>A0A1J4JVF9</accession>
<dbReference type="VEuPathDB" id="TrichDB:TRFO_31660"/>
<dbReference type="AlphaFoldDB" id="A0A1J4JVF9"/>